<dbReference type="PANTHER" id="PTHR46891">
    <property type="entry name" value="SERPENTINE RECEPTOR, CLASS H-RELATED"/>
    <property type="match status" value="1"/>
</dbReference>
<feature type="transmembrane region" description="Helical" evidence="1">
    <location>
        <begin position="113"/>
        <end position="141"/>
    </location>
</feature>
<feature type="transmembrane region" description="Helical" evidence="1">
    <location>
        <begin position="161"/>
        <end position="184"/>
    </location>
</feature>
<dbReference type="InterPro" id="IPR019422">
    <property type="entry name" value="7TM_GPCR_serpentine_rcpt_Srh"/>
</dbReference>
<keyword evidence="1" id="KW-1133">Transmembrane helix</keyword>
<dbReference type="WBParaSite" id="MBELARI_LOCUS11385">
    <property type="protein sequence ID" value="MBELARI_LOCUS11385"/>
    <property type="gene ID" value="MBELARI_LOCUS11385"/>
</dbReference>
<feature type="transmembrane region" description="Helical" evidence="1">
    <location>
        <begin position="73"/>
        <end position="93"/>
    </location>
</feature>
<feature type="transmembrane region" description="Helical" evidence="1">
    <location>
        <begin position="270"/>
        <end position="296"/>
    </location>
</feature>
<reference evidence="3" key="1">
    <citation type="submission" date="2024-02" db="UniProtKB">
        <authorList>
            <consortium name="WormBaseParasite"/>
        </authorList>
    </citation>
    <scope>IDENTIFICATION</scope>
</reference>
<name>A0AAF3EBS0_9BILA</name>
<keyword evidence="1" id="KW-0472">Membrane</keyword>
<sequence>MNQDLLLCNNVDEDERWACVRAVKLNESPFENTFIPLTYVYLFLKIVATPILFYGFYLAAFCSSHLTSNILKYHVLNFQIISAFWDILCFFITEPHGFFPLIAGDFRGIAYKWFHIHPFICVIALVVSASLLPAAIFQTLFQKIQILLSPGHPFKLKRKTFVLILVFMYHLCLCIHLPFAYFLFINTQQAKGKLVMQYPFISDFLNQPQMLAMTYRDDWIANAWVTTIFWLGMIYMIGAITIALASWLYVNNRNGSQRTKKLEKKLLMILYFQTFSPFFIILPAFSTIYVIVYFRIWFCQDLIDFVIALVSTYGTWSTITMILVSDSYRKMTFDFLSTGRPPRPQYNFRVHHLHGHSTVAAIGSERFRHFSISVSKVV</sequence>
<dbReference type="Pfam" id="PF10318">
    <property type="entry name" value="7TM_GPCR_Srh"/>
    <property type="match status" value="1"/>
</dbReference>
<feature type="transmembrane region" description="Helical" evidence="1">
    <location>
        <begin position="39"/>
        <end position="61"/>
    </location>
</feature>
<dbReference type="AlphaFoldDB" id="A0AAF3EBS0"/>
<feature type="transmembrane region" description="Helical" evidence="1">
    <location>
        <begin position="228"/>
        <end position="250"/>
    </location>
</feature>
<keyword evidence="1" id="KW-0812">Transmembrane</keyword>
<organism evidence="2 3">
    <name type="scientific">Mesorhabditis belari</name>
    <dbReference type="NCBI Taxonomy" id="2138241"/>
    <lineage>
        <taxon>Eukaryota</taxon>
        <taxon>Metazoa</taxon>
        <taxon>Ecdysozoa</taxon>
        <taxon>Nematoda</taxon>
        <taxon>Chromadorea</taxon>
        <taxon>Rhabditida</taxon>
        <taxon>Rhabditina</taxon>
        <taxon>Rhabditomorpha</taxon>
        <taxon>Rhabditoidea</taxon>
        <taxon>Rhabditidae</taxon>
        <taxon>Mesorhabditinae</taxon>
        <taxon>Mesorhabditis</taxon>
    </lineage>
</organism>
<evidence type="ECO:0000256" key="1">
    <source>
        <dbReference type="SAM" id="Phobius"/>
    </source>
</evidence>
<evidence type="ECO:0000313" key="2">
    <source>
        <dbReference type="Proteomes" id="UP000887575"/>
    </source>
</evidence>
<feature type="transmembrane region" description="Helical" evidence="1">
    <location>
        <begin position="302"/>
        <end position="324"/>
    </location>
</feature>
<accession>A0AAF3EBS0</accession>
<dbReference type="Proteomes" id="UP000887575">
    <property type="component" value="Unassembled WGS sequence"/>
</dbReference>
<proteinExistence type="predicted"/>
<protein>
    <submittedName>
        <fullName evidence="3">Uncharacterized protein</fullName>
    </submittedName>
</protein>
<evidence type="ECO:0000313" key="3">
    <source>
        <dbReference type="WBParaSite" id="MBELARI_LOCUS11385"/>
    </source>
</evidence>
<keyword evidence="2" id="KW-1185">Reference proteome</keyword>